<organism evidence="2 3">
    <name type="scientific">Tothia fuscella</name>
    <dbReference type="NCBI Taxonomy" id="1048955"/>
    <lineage>
        <taxon>Eukaryota</taxon>
        <taxon>Fungi</taxon>
        <taxon>Dikarya</taxon>
        <taxon>Ascomycota</taxon>
        <taxon>Pezizomycotina</taxon>
        <taxon>Dothideomycetes</taxon>
        <taxon>Pleosporomycetidae</taxon>
        <taxon>Venturiales</taxon>
        <taxon>Cylindrosympodiaceae</taxon>
        <taxon>Tothia</taxon>
    </lineage>
</organism>
<dbReference type="EMBL" id="MU007112">
    <property type="protein sequence ID" value="KAF2420194.1"/>
    <property type="molecule type" value="Genomic_DNA"/>
</dbReference>
<gene>
    <name evidence="2" type="ORF">EJ08DRAFT_702567</name>
</gene>
<name>A0A9P4TT16_9PEZI</name>
<accession>A0A9P4TT16</accession>
<evidence type="ECO:0000313" key="3">
    <source>
        <dbReference type="Proteomes" id="UP000800235"/>
    </source>
</evidence>
<proteinExistence type="predicted"/>
<evidence type="ECO:0000256" key="1">
    <source>
        <dbReference type="SAM" id="SignalP"/>
    </source>
</evidence>
<dbReference type="Proteomes" id="UP000800235">
    <property type="component" value="Unassembled WGS sequence"/>
</dbReference>
<protein>
    <submittedName>
        <fullName evidence="2">Uncharacterized protein</fullName>
    </submittedName>
</protein>
<reference evidence="2" key="1">
    <citation type="journal article" date="2020" name="Stud. Mycol.">
        <title>101 Dothideomycetes genomes: a test case for predicting lifestyles and emergence of pathogens.</title>
        <authorList>
            <person name="Haridas S."/>
            <person name="Albert R."/>
            <person name="Binder M."/>
            <person name="Bloem J."/>
            <person name="Labutti K."/>
            <person name="Salamov A."/>
            <person name="Andreopoulos B."/>
            <person name="Baker S."/>
            <person name="Barry K."/>
            <person name="Bills G."/>
            <person name="Bluhm B."/>
            <person name="Cannon C."/>
            <person name="Castanera R."/>
            <person name="Culley D."/>
            <person name="Daum C."/>
            <person name="Ezra D."/>
            <person name="Gonzalez J."/>
            <person name="Henrissat B."/>
            <person name="Kuo A."/>
            <person name="Liang C."/>
            <person name="Lipzen A."/>
            <person name="Lutzoni F."/>
            <person name="Magnuson J."/>
            <person name="Mondo S."/>
            <person name="Nolan M."/>
            <person name="Ohm R."/>
            <person name="Pangilinan J."/>
            <person name="Park H.-J."/>
            <person name="Ramirez L."/>
            <person name="Alfaro M."/>
            <person name="Sun H."/>
            <person name="Tritt A."/>
            <person name="Yoshinaga Y."/>
            <person name="Zwiers L.-H."/>
            <person name="Turgeon B."/>
            <person name="Goodwin S."/>
            <person name="Spatafora J."/>
            <person name="Crous P."/>
            <person name="Grigoriev I."/>
        </authorList>
    </citation>
    <scope>NUCLEOTIDE SEQUENCE</scope>
    <source>
        <strain evidence="2">CBS 130266</strain>
    </source>
</reference>
<feature type="signal peptide" evidence="1">
    <location>
        <begin position="1"/>
        <end position="19"/>
    </location>
</feature>
<evidence type="ECO:0000313" key="2">
    <source>
        <dbReference type="EMBL" id="KAF2420194.1"/>
    </source>
</evidence>
<sequence length="202" mass="22921">MILPTSLVTLLLPISLVVGQSTPPYPRQHTAEYDDLQSSGEPTYPGLRVHKDLNYTGPWEVAHFGRSGNVVPPKSSNNVILLSKRDGMINGTIKPADDDSKHYFGPQSFYYACVTRSGAGTDCSIQIIGLTQNQTTLVERIPSRSFNEMAHFTFPEHTTWRYLTRLHFTVTMKTDWSESFFQLDNFKYTYSMIDPPKKKHAK</sequence>
<keyword evidence="3" id="KW-1185">Reference proteome</keyword>
<dbReference type="AlphaFoldDB" id="A0A9P4TT16"/>
<feature type="chain" id="PRO_5040429563" evidence="1">
    <location>
        <begin position="20"/>
        <end position="202"/>
    </location>
</feature>
<comment type="caution">
    <text evidence="2">The sequence shown here is derived from an EMBL/GenBank/DDBJ whole genome shotgun (WGS) entry which is preliminary data.</text>
</comment>
<keyword evidence="1" id="KW-0732">Signal</keyword>